<proteinExistence type="predicted"/>
<feature type="transmembrane region" description="Helical" evidence="9">
    <location>
        <begin position="28"/>
        <end position="49"/>
    </location>
</feature>
<dbReference type="GO" id="GO:0016301">
    <property type="term" value="F:kinase activity"/>
    <property type="evidence" value="ECO:0007669"/>
    <property type="project" value="UniProtKB-KW"/>
</dbReference>
<evidence type="ECO:0000313" key="12">
    <source>
        <dbReference type="Proteomes" id="UP000190857"/>
    </source>
</evidence>
<dbReference type="AlphaFoldDB" id="A0A1T5KFY6"/>
<dbReference type="OrthoDB" id="144293at2"/>
<feature type="transmembrane region" description="Helical" evidence="9">
    <location>
        <begin position="61"/>
        <end position="80"/>
    </location>
</feature>
<dbReference type="Gene3D" id="3.30.565.10">
    <property type="entry name" value="Histidine kinase-like ATPase, C-terminal domain"/>
    <property type="match status" value="1"/>
</dbReference>
<dbReference type="PANTHER" id="PTHR24421">
    <property type="entry name" value="NITRATE/NITRITE SENSOR PROTEIN NARX-RELATED"/>
    <property type="match status" value="1"/>
</dbReference>
<dbReference type="InterPro" id="IPR050482">
    <property type="entry name" value="Sensor_HK_TwoCompSys"/>
</dbReference>
<keyword evidence="3" id="KW-0808">Transferase</keyword>
<dbReference type="SUPFAM" id="SSF55874">
    <property type="entry name" value="ATPase domain of HSP90 chaperone/DNA topoisomerase II/histidine kinase"/>
    <property type="match status" value="1"/>
</dbReference>
<name>A0A1T5KFY6_9MICO</name>
<accession>A0A1T5KFY6</accession>
<evidence type="ECO:0000256" key="3">
    <source>
        <dbReference type="ARBA" id="ARBA00022679"/>
    </source>
</evidence>
<keyword evidence="5 11" id="KW-0418">Kinase</keyword>
<dbReference type="RefSeq" id="WP_079728251.1">
    <property type="nucleotide sequence ID" value="NZ_FUZP01000002.1"/>
</dbReference>
<keyword evidence="4 9" id="KW-0812">Transmembrane</keyword>
<dbReference type="GO" id="GO:0005886">
    <property type="term" value="C:plasma membrane"/>
    <property type="evidence" value="ECO:0007669"/>
    <property type="project" value="UniProtKB-SubCell"/>
</dbReference>
<feature type="transmembrane region" description="Helical" evidence="9">
    <location>
        <begin position="163"/>
        <end position="188"/>
    </location>
</feature>
<evidence type="ECO:0000256" key="8">
    <source>
        <dbReference type="ARBA" id="ARBA00023136"/>
    </source>
</evidence>
<organism evidence="11 12">
    <name type="scientific">Okibacterium fritillariae</name>
    <dbReference type="NCBI Taxonomy" id="123320"/>
    <lineage>
        <taxon>Bacteria</taxon>
        <taxon>Bacillati</taxon>
        <taxon>Actinomycetota</taxon>
        <taxon>Actinomycetes</taxon>
        <taxon>Micrococcales</taxon>
        <taxon>Microbacteriaceae</taxon>
        <taxon>Okibacterium</taxon>
    </lineage>
</organism>
<feature type="transmembrane region" description="Helical" evidence="9">
    <location>
        <begin position="118"/>
        <end position="151"/>
    </location>
</feature>
<dbReference type="InterPro" id="IPR036890">
    <property type="entry name" value="HATPase_C_sf"/>
</dbReference>
<keyword evidence="12" id="KW-1185">Reference proteome</keyword>
<evidence type="ECO:0000256" key="1">
    <source>
        <dbReference type="ARBA" id="ARBA00004651"/>
    </source>
</evidence>
<dbReference type="GO" id="GO:0000160">
    <property type="term" value="P:phosphorelay signal transduction system"/>
    <property type="evidence" value="ECO:0007669"/>
    <property type="project" value="UniProtKB-KW"/>
</dbReference>
<evidence type="ECO:0000256" key="7">
    <source>
        <dbReference type="ARBA" id="ARBA00023012"/>
    </source>
</evidence>
<feature type="domain" description="Histidine kinase/HSP90-like ATPase" evidence="10">
    <location>
        <begin position="326"/>
        <end position="410"/>
    </location>
</feature>
<feature type="transmembrane region" description="Helical" evidence="9">
    <location>
        <begin position="87"/>
        <end position="106"/>
    </location>
</feature>
<dbReference type="PANTHER" id="PTHR24421:SF37">
    <property type="entry name" value="SENSOR HISTIDINE KINASE NARS"/>
    <property type="match status" value="1"/>
</dbReference>
<dbReference type="Pfam" id="PF02518">
    <property type="entry name" value="HATPase_c"/>
    <property type="match status" value="1"/>
</dbReference>
<evidence type="ECO:0000256" key="2">
    <source>
        <dbReference type="ARBA" id="ARBA00022475"/>
    </source>
</evidence>
<evidence type="ECO:0000313" key="11">
    <source>
        <dbReference type="EMBL" id="SKC62613.1"/>
    </source>
</evidence>
<keyword evidence="7" id="KW-0902">Two-component regulatory system</keyword>
<evidence type="ECO:0000256" key="4">
    <source>
        <dbReference type="ARBA" id="ARBA00022692"/>
    </source>
</evidence>
<keyword evidence="8 9" id="KW-0472">Membrane</keyword>
<sequence>MTTGIPENINRVAAPRQRLFSTERVERLYDRSVAAISLLFGLQTFSVVLSDGSLIDGPAGNATLILVFGTLTLFIAAGFAGRFARPMATLFAFVYLAAVIAWPFLTGGAQAASDTEPWLWYLCGAVACATAALAFPTALAIAYSVATPVIYGVVRTIGPGGQIVNAEIGVLDASYGAMIGLIIVMLGVTFRHAARAVDEARVTALNRYDEAVHQHAREVQRIEVDALVHDMVLAALQAAERATTPAQSRAAVALAENAIKHLATHGDTLTAASRDDGDLEPTYGTGELVAAISRAARSHSVPFEVHDETSEHFPLPARVLAILSSATEQAMANSAQHAGSRVTSRTVTLRTTSGRVEIVVRDDGVGFDPTMVDERRLGLRVSIIERVVKSGGSVAIDSTAGSGATIVIRWAPNQTIQPPRPAAADEIAERGAVS</sequence>
<evidence type="ECO:0000259" key="10">
    <source>
        <dbReference type="Pfam" id="PF02518"/>
    </source>
</evidence>
<comment type="subcellular location">
    <subcellularLocation>
        <location evidence="1">Cell membrane</location>
        <topology evidence="1">Multi-pass membrane protein</topology>
    </subcellularLocation>
</comment>
<keyword evidence="6 9" id="KW-1133">Transmembrane helix</keyword>
<evidence type="ECO:0000256" key="6">
    <source>
        <dbReference type="ARBA" id="ARBA00022989"/>
    </source>
</evidence>
<keyword evidence="2" id="KW-1003">Cell membrane</keyword>
<gene>
    <name evidence="11" type="ORF">SAMN06309945_2197</name>
</gene>
<evidence type="ECO:0000256" key="5">
    <source>
        <dbReference type="ARBA" id="ARBA00022777"/>
    </source>
</evidence>
<reference evidence="11" key="1">
    <citation type="submission" date="2017-02" db="EMBL/GenBank/DDBJ databases">
        <authorList>
            <person name="Peterson S.W."/>
        </authorList>
    </citation>
    <scope>NUCLEOTIDE SEQUENCE [LARGE SCALE GENOMIC DNA]</scope>
    <source>
        <strain evidence="11">VKM Ac-2059</strain>
    </source>
</reference>
<dbReference type="InterPro" id="IPR003594">
    <property type="entry name" value="HATPase_dom"/>
</dbReference>
<dbReference type="Proteomes" id="UP000190857">
    <property type="component" value="Unassembled WGS sequence"/>
</dbReference>
<dbReference type="EMBL" id="FUZP01000002">
    <property type="protein sequence ID" value="SKC62613.1"/>
    <property type="molecule type" value="Genomic_DNA"/>
</dbReference>
<dbReference type="STRING" id="123320.SAMN06309945_2197"/>
<evidence type="ECO:0000256" key="9">
    <source>
        <dbReference type="SAM" id="Phobius"/>
    </source>
</evidence>
<protein>
    <submittedName>
        <fullName evidence="11">Signal transduction histidine kinase</fullName>
    </submittedName>
</protein>